<organism evidence="2 3">
    <name type="scientific">Bacillus carboniphilus</name>
    <dbReference type="NCBI Taxonomy" id="86663"/>
    <lineage>
        <taxon>Bacteria</taxon>
        <taxon>Bacillati</taxon>
        <taxon>Bacillota</taxon>
        <taxon>Bacilli</taxon>
        <taxon>Bacillales</taxon>
        <taxon>Bacillaceae</taxon>
        <taxon>Bacillus</taxon>
    </lineage>
</organism>
<keyword evidence="3" id="KW-1185">Reference proteome</keyword>
<keyword evidence="1" id="KW-1133">Transmembrane helix</keyword>
<evidence type="ECO:0000313" key="3">
    <source>
        <dbReference type="Proteomes" id="UP001500782"/>
    </source>
</evidence>
<dbReference type="InterPro" id="IPR013879">
    <property type="entry name" value="DUF1761"/>
</dbReference>
<feature type="transmembrane region" description="Helical" evidence="1">
    <location>
        <begin position="56"/>
        <end position="77"/>
    </location>
</feature>
<dbReference type="RefSeq" id="WP_343797838.1">
    <property type="nucleotide sequence ID" value="NZ_BAAADJ010000016.1"/>
</dbReference>
<feature type="transmembrane region" description="Helical" evidence="1">
    <location>
        <begin position="12"/>
        <end position="35"/>
    </location>
</feature>
<proteinExistence type="predicted"/>
<dbReference type="EMBL" id="BAAADJ010000016">
    <property type="protein sequence ID" value="GAA0325492.1"/>
    <property type="molecule type" value="Genomic_DNA"/>
</dbReference>
<protein>
    <recommendedName>
        <fullName evidence="4">DUF1761 domain-containing protein</fullName>
    </recommendedName>
</protein>
<comment type="caution">
    <text evidence="2">The sequence shown here is derived from an EMBL/GenBank/DDBJ whole genome shotgun (WGS) entry which is preliminary data.</text>
</comment>
<gene>
    <name evidence="2" type="ORF">GCM10008967_15130</name>
</gene>
<accession>A0ABP3FUL9</accession>
<evidence type="ECO:0008006" key="4">
    <source>
        <dbReference type="Google" id="ProtNLM"/>
    </source>
</evidence>
<evidence type="ECO:0000256" key="1">
    <source>
        <dbReference type="SAM" id="Phobius"/>
    </source>
</evidence>
<keyword evidence="1" id="KW-0812">Transmembrane</keyword>
<name>A0ABP3FUL9_9BACI</name>
<keyword evidence="1" id="KW-0472">Membrane</keyword>
<dbReference type="Proteomes" id="UP001500782">
    <property type="component" value="Unassembled WGS sequence"/>
</dbReference>
<dbReference type="Pfam" id="PF08570">
    <property type="entry name" value="DUF1761"/>
    <property type="match status" value="1"/>
</dbReference>
<sequence>MDFQESLESINYLAVIVAALSAFLIGGVWYSVLFAKSWMTENGFSDEDLRKGNMGKIFGGSLLLSFIISFVLVVFLVI</sequence>
<evidence type="ECO:0000313" key="2">
    <source>
        <dbReference type="EMBL" id="GAA0325492.1"/>
    </source>
</evidence>
<reference evidence="3" key="1">
    <citation type="journal article" date="2019" name="Int. J. Syst. Evol. Microbiol.">
        <title>The Global Catalogue of Microorganisms (GCM) 10K type strain sequencing project: providing services to taxonomists for standard genome sequencing and annotation.</title>
        <authorList>
            <consortium name="The Broad Institute Genomics Platform"/>
            <consortium name="The Broad Institute Genome Sequencing Center for Infectious Disease"/>
            <person name="Wu L."/>
            <person name="Ma J."/>
        </authorList>
    </citation>
    <scope>NUCLEOTIDE SEQUENCE [LARGE SCALE GENOMIC DNA]</scope>
    <source>
        <strain evidence="3">JCM 9731</strain>
    </source>
</reference>